<feature type="transmembrane region" description="Helical" evidence="6">
    <location>
        <begin position="192"/>
        <end position="210"/>
    </location>
</feature>
<name>A0A402AE12_9CHLR</name>
<dbReference type="Proteomes" id="UP000287188">
    <property type="component" value="Unassembled WGS sequence"/>
</dbReference>
<evidence type="ECO:0000313" key="9">
    <source>
        <dbReference type="Proteomes" id="UP000287188"/>
    </source>
</evidence>
<gene>
    <name evidence="8" type="ORF">KDK_11260</name>
</gene>
<dbReference type="EMBL" id="BIFS01000001">
    <property type="protein sequence ID" value="GCE17326.1"/>
    <property type="molecule type" value="Genomic_DNA"/>
</dbReference>
<accession>A0A402AE12</accession>
<dbReference type="OrthoDB" id="7584869at2"/>
<evidence type="ECO:0000256" key="3">
    <source>
        <dbReference type="ARBA" id="ARBA00022989"/>
    </source>
</evidence>
<dbReference type="SUPFAM" id="SSF103473">
    <property type="entry name" value="MFS general substrate transporter"/>
    <property type="match status" value="1"/>
</dbReference>
<dbReference type="GO" id="GO:0005886">
    <property type="term" value="C:plasma membrane"/>
    <property type="evidence" value="ECO:0007669"/>
    <property type="project" value="UniProtKB-SubCell"/>
</dbReference>
<dbReference type="InterPro" id="IPR036259">
    <property type="entry name" value="MFS_trans_sf"/>
</dbReference>
<feature type="transmembrane region" description="Helical" evidence="6">
    <location>
        <begin position="246"/>
        <end position="267"/>
    </location>
</feature>
<dbReference type="PROSITE" id="PS50850">
    <property type="entry name" value="MFS"/>
    <property type="match status" value="1"/>
</dbReference>
<feature type="transmembrane region" description="Helical" evidence="6">
    <location>
        <begin position="377"/>
        <end position="399"/>
    </location>
</feature>
<dbReference type="InterPro" id="IPR020846">
    <property type="entry name" value="MFS_dom"/>
</dbReference>
<keyword evidence="9" id="KW-1185">Reference proteome</keyword>
<evidence type="ECO:0000256" key="5">
    <source>
        <dbReference type="SAM" id="MobiDB-lite"/>
    </source>
</evidence>
<feature type="region of interest" description="Disordered" evidence="5">
    <location>
        <begin position="1"/>
        <end position="23"/>
    </location>
</feature>
<evidence type="ECO:0000256" key="1">
    <source>
        <dbReference type="ARBA" id="ARBA00004651"/>
    </source>
</evidence>
<protein>
    <submittedName>
        <fullName evidence="8">MFS transporter</fullName>
    </submittedName>
</protein>
<evidence type="ECO:0000256" key="6">
    <source>
        <dbReference type="SAM" id="Phobius"/>
    </source>
</evidence>
<evidence type="ECO:0000256" key="4">
    <source>
        <dbReference type="ARBA" id="ARBA00023136"/>
    </source>
</evidence>
<dbReference type="InterPro" id="IPR011701">
    <property type="entry name" value="MFS"/>
</dbReference>
<comment type="subcellular location">
    <subcellularLocation>
        <location evidence="1">Cell membrane</location>
        <topology evidence="1">Multi-pass membrane protein</topology>
    </subcellularLocation>
</comment>
<evidence type="ECO:0000259" key="7">
    <source>
        <dbReference type="PROSITE" id="PS50850"/>
    </source>
</evidence>
<feature type="transmembrane region" description="Helical" evidence="6">
    <location>
        <begin position="340"/>
        <end position="356"/>
    </location>
</feature>
<keyword evidence="4 6" id="KW-0472">Membrane</keyword>
<reference evidence="9" key="1">
    <citation type="submission" date="2018-12" db="EMBL/GenBank/DDBJ databases">
        <title>Tengunoibacter tsumagoiensis gen. nov., sp. nov., Dictyobacter kobayashii sp. nov., D. alpinus sp. nov., and D. joshuensis sp. nov. and description of Dictyobacteraceae fam. nov. within the order Ktedonobacterales isolated from Tengu-no-mugimeshi.</title>
        <authorList>
            <person name="Wang C.M."/>
            <person name="Zheng Y."/>
            <person name="Sakai Y."/>
            <person name="Toyoda A."/>
            <person name="Minakuchi Y."/>
            <person name="Abe K."/>
            <person name="Yokota A."/>
            <person name="Yabe S."/>
        </authorList>
    </citation>
    <scope>NUCLEOTIDE SEQUENCE [LARGE SCALE GENOMIC DNA]</scope>
    <source>
        <strain evidence="9">Uno11</strain>
    </source>
</reference>
<dbReference type="GO" id="GO:0022857">
    <property type="term" value="F:transmembrane transporter activity"/>
    <property type="evidence" value="ECO:0007669"/>
    <property type="project" value="InterPro"/>
</dbReference>
<organism evidence="8 9">
    <name type="scientific">Dictyobacter kobayashii</name>
    <dbReference type="NCBI Taxonomy" id="2014872"/>
    <lineage>
        <taxon>Bacteria</taxon>
        <taxon>Bacillati</taxon>
        <taxon>Chloroflexota</taxon>
        <taxon>Ktedonobacteria</taxon>
        <taxon>Ktedonobacterales</taxon>
        <taxon>Dictyobacteraceae</taxon>
        <taxon>Dictyobacter</taxon>
    </lineage>
</organism>
<feature type="transmembrane region" description="Helical" evidence="6">
    <location>
        <begin position="29"/>
        <end position="47"/>
    </location>
</feature>
<sequence length="430" mass="46327">MSTQTTGAESLQGNEAQNLQSGPTKPVKLPFQLLLSLANTVVWLSIIPLQQLLLPNQVAAIDPKNKVAMLSLVLSLSGITSVIAQPLAGAFSDRTTSRFGRRRPWILAGLMLTVISMVLLANAHSIIALVILFSIFGLVMGMILSPLLAIIPDMVPVKQRAVVSAFVGLAQPLGILIGIILIAQVIKSTQTSYYVIAGILTVVLAIFLLVTREEPLAKDALPPFSWKEFFTSFFSPLKSADYRYTWIARFLVILAQTVLVEFILYYLQDVIHYDRLFPGQTADQGVAMFQGIETLALIVSTIVSGIISDKLQRRKPFVIAASLIMTVALFLIAFVPSWPVVLAVAVIFGIGFGTYLSSDIALATQVLPKAQSQGKDLGLITAANILPELLFPLIAAIAFSLFNGYPAAFAIAGIATLLGAVIIIPIKSVR</sequence>
<feature type="transmembrane region" description="Helical" evidence="6">
    <location>
        <begin position="287"/>
        <end position="307"/>
    </location>
</feature>
<feature type="transmembrane region" description="Helical" evidence="6">
    <location>
        <begin position="67"/>
        <end position="92"/>
    </location>
</feature>
<comment type="caution">
    <text evidence="8">The sequence shown here is derived from an EMBL/GenBank/DDBJ whole genome shotgun (WGS) entry which is preliminary data.</text>
</comment>
<dbReference type="PANTHER" id="PTHR23528:SF1">
    <property type="entry name" value="MAJOR FACILITATOR SUPERFAMILY (MFS) PROFILE DOMAIN-CONTAINING PROTEIN"/>
    <property type="match status" value="1"/>
</dbReference>
<feature type="transmembrane region" description="Helical" evidence="6">
    <location>
        <begin position="162"/>
        <end position="186"/>
    </location>
</feature>
<feature type="transmembrane region" description="Helical" evidence="6">
    <location>
        <begin position="104"/>
        <end position="121"/>
    </location>
</feature>
<keyword evidence="2 6" id="KW-0812">Transmembrane</keyword>
<keyword evidence="3 6" id="KW-1133">Transmembrane helix</keyword>
<feature type="transmembrane region" description="Helical" evidence="6">
    <location>
        <begin position="405"/>
        <end position="426"/>
    </location>
</feature>
<dbReference type="PANTHER" id="PTHR23528">
    <property type="match status" value="1"/>
</dbReference>
<feature type="domain" description="Major facilitator superfamily (MFS) profile" evidence="7">
    <location>
        <begin position="31"/>
        <end position="430"/>
    </location>
</feature>
<dbReference type="Gene3D" id="1.20.1250.20">
    <property type="entry name" value="MFS general substrate transporter like domains"/>
    <property type="match status" value="2"/>
</dbReference>
<dbReference type="RefSeq" id="WP_126549027.1">
    <property type="nucleotide sequence ID" value="NZ_BIFS01000001.1"/>
</dbReference>
<proteinExistence type="predicted"/>
<feature type="transmembrane region" description="Helical" evidence="6">
    <location>
        <begin position="127"/>
        <end position="150"/>
    </location>
</feature>
<dbReference type="Pfam" id="PF07690">
    <property type="entry name" value="MFS_1"/>
    <property type="match status" value="2"/>
</dbReference>
<evidence type="ECO:0000256" key="2">
    <source>
        <dbReference type="ARBA" id="ARBA00022692"/>
    </source>
</evidence>
<dbReference type="AlphaFoldDB" id="A0A402AE12"/>
<evidence type="ECO:0000313" key="8">
    <source>
        <dbReference type="EMBL" id="GCE17326.1"/>
    </source>
</evidence>
<feature type="transmembrane region" description="Helical" evidence="6">
    <location>
        <begin position="316"/>
        <end position="334"/>
    </location>
</feature>